<evidence type="ECO:0000256" key="3">
    <source>
        <dbReference type="ARBA" id="ARBA00022771"/>
    </source>
</evidence>
<protein>
    <recommendedName>
        <fullName evidence="9">hypoxia-inducible factor-proline dioxygenase</fullName>
        <ecNumber evidence="9">1.14.11.29</ecNumber>
    </recommendedName>
</protein>
<comment type="catalytic activity">
    <reaction evidence="10">
        <text>L-prolyl-[hypoxia-inducible factor alpha subunit] + 2-oxoglutarate + O2 = trans-4-hydroxy-L-prolyl-[hypoxia-inducible factor alpha subunit] + succinate + CO2</text>
        <dbReference type="Rhea" id="RHEA:48400"/>
        <dbReference type="Rhea" id="RHEA-COMP:12093"/>
        <dbReference type="Rhea" id="RHEA-COMP:12094"/>
        <dbReference type="ChEBI" id="CHEBI:15379"/>
        <dbReference type="ChEBI" id="CHEBI:16526"/>
        <dbReference type="ChEBI" id="CHEBI:16810"/>
        <dbReference type="ChEBI" id="CHEBI:30031"/>
        <dbReference type="ChEBI" id="CHEBI:50342"/>
        <dbReference type="ChEBI" id="CHEBI:61965"/>
        <dbReference type="EC" id="1.14.11.29"/>
    </reaction>
</comment>
<feature type="domain" description="Fe2OG dioxygenase" evidence="14">
    <location>
        <begin position="213"/>
        <end position="313"/>
    </location>
</feature>
<keyword evidence="6" id="KW-0223">Dioxygenase</keyword>
<evidence type="ECO:0000256" key="9">
    <source>
        <dbReference type="ARBA" id="ARBA00039004"/>
    </source>
</evidence>
<feature type="domain" description="MYND-type" evidence="13">
    <location>
        <begin position="6"/>
        <end position="43"/>
    </location>
</feature>
<dbReference type="PANTHER" id="PTHR12907:SF26">
    <property type="entry name" value="HIF PROLYL HYDROXYLASE, ISOFORM C"/>
    <property type="match status" value="1"/>
</dbReference>
<gene>
    <name evidence="15" type="ORF">CVLEPA_LOCUS934</name>
</gene>
<dbReference type="SUPFAM" id="SSF144232">
    <property type="entry name" value="HIT/MYND zinc finger-like"/>
    <property type="match status" value="1"/>
</dbReference>
<sequence>MSRLACQICGINTNLSWCSRCHLVAYCGKDHQKQDWKTHKNACKAARDPVAVDGVRKLNLNSDSQQRNTTARTTNNVNQSDRLKTTKMPQWAAANSVSLEAYMENDVTEGDRQRVNDIWQSMETHGLCMLDKFLPEEHANVISDRVKSIYDIPDYFEDGQILRNKSGPDKVRFDRIHWVDESYSDCPAIKILCKRLDKIVHLFSLQTKYIVESRTRPMIACYPGDGSCYKRHVDNPKRDGRVFTCLYYLNREWNKSYGGNLCLYPKDSRGVTKKVMCEPVFNRMIIFYSDERNPHEVLPTYQKRFAITCWYFDRDERVQAIAQFAQQRQ</sequence>
<evidence type="ECO:0000256" key="4">
    <source>
        <dbReference type="ARBA" id="ARBA00022833"/>
    </source>
</evidence>
<evidence type="ECO:0000256" key="1">
    <source>
        <dbReference type="ARBA" id="ARBA00001961"/>
    </source>
</evidence>
<dbReference type="InterPro" id="IPR005123">
    <property type="entry name" value="Oxoglu/Fe-dep_dioxygenase_dom"/>
</dbReference>
<evidence type="ECO:0000256" key="5">
    <source>
        <dbReference type="ARBA" id="ARBA00022896"/>
    </source>
</evidence>
<dbReference type="InterPro" id="IPR044862">
    <property type="entry name" value="Pro_4_hyd_alph_FE2OG_OXY"/>
</dbReference>
<dbReference type="PROSITE" id="PS01360">
    <property type="entry name" value="ZF_MYND_1"/>
    <property type="match status" value="1"/>
</dbReference>
<keyword evidence="8" id="KW-0408">Iron</keyword>
<keyword evidence="16" id="KW-1185">Reference proteome</keyword>
<evidence type="ECO:0000256" key="8">
    <source>
        <dbReference type="ARBA" id="ARBA00023004"/>
    </source>
</evidence>
<evidence type="ECO:0000313" key="16">
    <source>
        <dbReference type="Proteomes" id="UP001642483"/>
    </source>
</evidence>
<dbReference type="EMBL" id="CAWYQH010000001">
    <property type="protein sequence ID" value="CAK8671904.1"/>
    <property type="molecule type" value="Genomic_DNA"/>
</dbReference>
<dbReference type="EC" id="1.14.11.29" evidence="9"/>
<evidence type="ECO:0000256" key="2">
    <source>
        <dbReference type="ARBA" id="ARBA00022723"/>
    </source>
</evidence>
<dbReference type="InterPro" id="IPR002893">
    <property type="entry name" value="Znf_MYND"/>
</dbReference>
<dbReference type="InterPro" id="IPR006620">
    <property type="entry name" value="Pro_4_hyd_alph"/>
</dbReference>
<dbReference type="PROSITE" id="PS51471">
    <property type="entry name" value="FE2OG_OXY"/>
    <property type="match status" value="1"/>
</dbReference>
<evidence type="ECO:0000256" key="12">
    <source>
        <dbReference type="SAM" id="MobiDB-lite"/>
    </source>
</evidence>
<evidence type="ECO:0000256" key="10">
    <source>
        <dbReference type="ARBA" id="ARBA00049134"/>
    </source>
</evidence>
<keyword evidence="5" id="KW-0847">Vitamin C</keyword>
<dbReference type="InterPro" id="IPR051559">
    <property type="entry name" value="HIF_prolyl_hydroxylases"/>
</dbReference>
<evidence type="ECO:0000256" key="6">
    <source>
        <dbReference type="ARBA" id="ARBA00022964"/>
    </source>
</evidence>
<evidence type="ECO:0000313" key="15">
    <source>
        <dbReference type="EMBL" id="CAK8671904.1"/>
    </source>
</evidence>
<dbReference type="PROSITE" id="PS50865">
    <property type="entry name" value="ZF_MYND_2"/>
    <property type="match status" value="1"/>
</dbReference>
<evidence type="ECO:0000259" key="14">
    <source>
        <dbReference type="PROSITE" id="PS51471"/>
    </source>
</evidence>
<feature type="compositionally biased region" description="Low complexity" evidence="12">
    <location>
        <begin position="65"/>
        <end position="79"/>
    </location>
</feature>
<dbReference type="Gene3D" id="2.60.120.620">
    <property type="entry name" value="q2cbj1_9rhob like domain"/>
    <property type="match status" value="1"/>
</dbReference>
<dbReference type="Proteomes" id="UP001642483">
    <property type="component" value="Unassembled WGS sequence"/>
</dbReference>
<keyword evidence="2" id="KW-0479">Metal-binding</keyword>
<accession>A0ABP0EWS1</accession>
<dbReference type="Pfam" id="PF01753">
    <property type="entry name" value="zf-MYND"/>
    <property type="match status" value="1"/>
</dbReference>
<keyword evidence="4" id="KW-0862">Zinc</keyword>
<evidence type="ECO:0000259" key="13">
    <source>
        <dbReference type="PROSITE" id="PS50865"/>
    </source>
</evidence>
<name>A0ABP0EWS1_CLALP</name>
<organism evidence="15 16">
    <name type="scientific">Clavelina lepadiformis</name>
    <name type="common">Light-bulb sea squirt</name>
    <name type="synonym">Ascidia lepadiformis</name>
    <dbReference type="NCBI Taxonomy" id="159417"/>
    <lineage>
        <taxon>Eukaryota</taxon>
        <taxon>Metazoa</taxon>
        <taxon>Chordata</taxon>
        <taxon>Tunicata</taxon>
        <taxon>Ascidiacea</taxon>
        <taxon>Aplousobranchia</taxon>
        <taxon>Clavelinidae</taxon>
        <taxon>Clavelina</taxon>
    </lineage>
</organism>
<dbReference type="Pfam" id="PF13640">
    <property type="entry name" value="2OG-FeII_Oxy_3"/>
    <property type="match status" value="1"/>
</dbReference>
<feature type="region of interest" description="Disordered" evidence="12">
    <location>
        <begin position="61"/>
        <end position="80"/>
    </location>
</feature>
<evidence type="ECO:0000256" key="7">
    <source>
        <dbReference type="ARBA" id="ARBA00023002"/>
    </source>
</evidence>
<evidence type="ECO:0000256" key="11">
    <source>
        <dbReference type="PROSITE-ProRule" id="PRU00134"/>
    </source>
</evidence>
<comment type="cofactor">
    <cofactor evidence="1">
        <name>L-ascorbate</name>
        <dbReference type="ChEBI" id="CHEBI:38290"/>
    </cofactor>
</comment>
<dbReference type="Gene3D" id="6.10.140.2220">
    <property type="match status" value="1"/>
</dbReference>
<proteinExistence type="predicted"/>
<keyword evidence="7" id="KW-0560">Oxidoreductase</keyword>
<reference evidence="15 16" key="1">
    <citation type="submission" date="2024-02" db="EMBL/GenBank/DDBJ databases">
        <authorList>
            <person name="Daric V."/>
            <person name="Darras S."/>
        </authorList>
    </citation>
    <scope>NUCLEOTIDE SEQUENCE [LARGE SCALE GENOMIC DNA]</scope>
</reference>
<dbReference type="PANTHER" id="PTHR12907">
    <property type="entry name" value="EGL NINE HOMOLOG-RELATED"/>
    <property type="match status" value="1"/>
</dbReference>
<dbReference type="SMART" id="SM00702">
    <property type="entry name" value="P4Hc"/>
    <property type="match status" value="1"/>
</dbReference>
<keyword evidence="3 11" id="KW-0863">Zinc-finger</keyword>
<comment type="caution">
    <text evidence="15">The sequence shown here is derived from an EMBL/GenBank/DDBJ whole genome shotgun (WGS) entry which is preliminary data.</text>
</comment>